<name>A0A813DB85_POLGL</name>
<comment type="caution">
    <text evidence="1">The sequence shown here is derived from an EMBL/GenBank/DDBJ whole genome shotgun (WGS) entry which is preliminary data.</text>
</comment>
<organism evidence="1 2">
    <name type="scientific">Polarella glacialis</name>
    <name type="common">Dinoflagellate</name>
    <dbReference type="NCBI Taxonomy" id="89957"/>
    <lineage>
        <taxon>Eukaryota</taxon>
        <taxon>Sar</taxon>
        <taxon>Alveolata</taxon>
        <taxon>Dinophyceae</taxon>
        <taxon>Suessiales</taxon>
        <taxon>Suessiaceae</taxon>
        <taxon>Polarella</taxon>
    </lineage>
</organism>
<accession>A0A813DB85</accession>
<protein>
    <submittedName>
        <fullName evidence="1">Uncharacterized protein</fullName>
    </submittedName>
</protein>
<evidence type="ECO:0000313" key="2">
    <source>
        <dbReference type="Proteomes" id="UP000654075"/>
    </source>
</evidence>
<dbReference type="EMBL" id="CAJNNV010000512">
    <property type="protein sequence ID" value="CAE8582862.1"/>
    <property type="molecule type" value="Genomic_DNA"/>
</dbReference>
<keyword evidence="2" id="KW-1185">Reference proteome</keyword>
<gene>
    <name evidence="1" type="ORF">PGLA1383_LOCUS1844</name>
</gene>
<proteinExistence type="predicted"/>
<dbReference type="AlphaFoldDB" id="A0A813DB85"/>
<sequence length="123" mass="13700">MVLSGWPPCCSSHFLIWRLFSPVSSFAKDLVDSGWRLVYTVIYRLDSESLVFICNGPNSGNMLAQPLWFLLASTAIARDAPRSLQTYILIRLIQADPQTVLHNIPQLTTASRCRCNNGGDGRS</sequence>
<dbReference type="Proteomes" id="UP000654075">
    <property type="component" value="Unassembled WGS sequence"/>
</dbReference>
<evidence type="ECO:0000313" key="1">
    <source>
        <dbReference type="EMBL" id="CAE8582862.1"/>
    </source>
</evidence>
<reference evidence="1" key="1">
    <citation type="submission" date="2021-02" db="EMBL/GenBank/DDBJ databases">
        <authorList>
            <person name="Dougan E. K."/>
            <person name="Rhodes N."/>
            <person name="Thang M."/>
            <person name="Chan C."/>
        </authorList>
    </citation>
    <scope>NUCLEOTIDE SEQUENCE</scope>
</reference>